<dbReference type="Proteomes" id="UP000059188">
    <property type="component" value="Unassembled WGS sequence"/>
</dbReference>
<dbReference type="EMBL" id="LN679172">
    <property type="protein sequence ID" value="CEL62892.1"/>
    <property type="molecule type" value="Genomic_DNA"/>
</dbReference>
<reference evidence="1 2" key="1">
    <citation type="submission" date="2014-11" db="EMBL/GenBank/DDBJ databases">
        <authorList>
            <person name="Wibberg Daniel"/>
        </authorList>
    </citation>
    <scope>NUCLEOTIDE SEQUENCE [LARGE SCALE GENOMIC DNA]</scope>
    <source>
        <strain evidence="1">Rhizoctonia solani AG1-IB 7/3/14</strain>
    </source>
</reference>
<name>A0A0B7G350_THACB</name>
<gene>
    <name evidence="1" type="ORF">RSOLAG1IB_10560</name>
</gene>
<organism evidence="1 2">
    <name type="scientific">Thanatephorus cucumeris (strain AG1-IB / isolate 7/3/14)</name>
    <name type="common">Lettuce bottom rot fungus</name>
    <name type="synonym">Rhizoctonia solani</name>
    <dbReference type="NCBI Taxonomy" id="1108050"/>
    <lineage>
        <taxon>Eukaryota</taxon>
        <taxon>Fungi</taxon>
        <taxon>Dikarya</taxon>
        <taxon>Basidiomycota</taxon>
        <taxon>Agaricomycotina</taxon>
        <taxon>Agaricomycetes</taxon>
        <taxon>Cantharellales</taxon>
        <taxon>Ceratobasidiaceae</taxon>
        <taxon>Rhizoctonia</taxon>
        <taxon>Rhizoctonia solani AG-1</taxon>
    </lineage>
</organism>
<accession>A0A0B7G350</accession>
<sequence length="72" mass="8179">MNTTIHKEDSPCHRRILALRDRLAQSIQRWCSLARLPGTPYQAATPVAWAKALSWASFFADLMSIAPENIQR</sequence>
<evidence type="ECO:0000313" key="1">
    <source>
        <dbReference type="EMBL" id="CEL62892.1"/>
    </source>
</evidence>
<keyword evidence="2" id="KW-1185">Reference proteome</keyword>
<dbReference type="AlphaFoldDB" id="A0A0B7G350"/>
<protein>
    <submittedName>
        <fullName evidence="1">Uncharacterized protein</fullName>
    </submittedName>
</protein>
<proteinExistence type="predicted"/>
<evidence type="ECO:0000313" key="2">
    <source>
        <dbReference type="Proteomes" id="UP000059188"/>
    </source>
</evidence>